<feature type="region of interest" description="Disordered" evidence="1">
    <location>
        <begin position="54"/>
        <end position="84"/>
    </location>
</feature>
<evidence type="ECO:0000256" key="1">
    <source>
        <dbReference type="SAM" id="MobiDB-lite"/>
    </source>
</evidence>
<sequence length="185" mass="20489">MGTQNHLRCRQVAASDAIKVAGSINGRREEMVVNTGAERTFVLEGVLPGRDVSGEVATKGEIKEPVRQKPEPVKSSSQGRTQRGRIARTVANTAAHRTTLTVTSTATIEKRTLMKQYHYDIVDRHDRIHSNADSLSRRPCPPECVHCSRQEPEVALRKVTVAHSITEADERRVGKRTSGRNLTCL</sequence>
<dbReference type="EMBL" id="VSRR010069055">
    <property type="protein sequence ID" value="MPC85642.1"/>
    <property type="molecule type" value="Genomic_DNA"/>
</dbReference>
<feature type="compositionally biased region" description="Basic and acidic residues" evidence="1">
    <location>
        <begin position="58"/>
        <end position="72"/>
    </location>
</feature>
<accession>A0A5B7IP89</accession>
<keyword evidence="3" id="KW-1185">Reference proteome</keyword>
<evidence type="ECO:0000313" key="3">
    <source>
        <dbReference type="Proteomes" id="UP000324222"/>
    </source>
</evidence>
<dbReference type="AlphaFoldDB" id="A0A5B7IP89"/>
<organism evidence="2 3">
    <name type="scientific">Portunus trituberculatus</name>
    <name type="common">Swimming crab</name>
    <name type="synonym">Neptunus trituberculatus</name>
    <dbReference type="NCBI Taxonomy" id="210409"/>
    <lineage>
        <taxon>Eukaryota</taxon>
        <taxon>Metazoa</taxon>
        <taxon>Ecdysozoa</taxon>
        <taxon>Arthropoda</taxon>
        <taxon>Crustacea</taxon>
        <taxon>Multicrustacea</taxon>
        <taxon>Malacostraca</taxon>
        <taxon>Eumalacostraca</taxon>
        <taxon>Eucarida</taxon>
        <taxon>Decapoda</taxon>
        <taxon>Pleocyemata</taxon>
        <taxon>Brachyura</taxon>
        <taxon>Eubrachyura</taxon>
        <taxon>Portunoidea</taxon>
        <taxon>Portunidae</taxon>
        <taxon>Portuninae</taxon>
        <taxon>Portunus</taxon>
    </lineage>
</organism>
<gene>
    <name evidence="2" type="ORF">E2C01_080424</name>
</gene>
<reference evidence="2 3" key="1">
    <citation type="submission" date="2019-05" db="EMBL/GenBank/DDBJ databases">
        <title>Another draft genome of Portunus trituberculatus and its Hox gene families provides insights of decapod evolution.</title>
        <authorList>
            <person name="Jeong J.-H."/>
            <person name="Song I."/>
            <person name="Kim S."/>
            <person name="Choi T."/>
            <person name="Kim D."/>
            <person name="Ryu S."/>
            <person name="Kim W."/>
        </authorList>
    </citation>
    <scope>NUCLEOTIDE SEQUENCE [LARGE SCALE GENOMIC DNA]</scope>
    <source>
        <tissue evidence="2">Muscle</tissue>
    </source>
</reference>
<evidence type="ECO:0000313" key="2">
    <source>
        <dbReference type="EMBL" id="MPC85642.1"/>
    </source>
</evidence>
<dbReference type="Proteomes" id="UP000324222">
    <property type="component" value="Unassembled WGS sequence"/>
</dbReference>
<comment type="caution">
    <text evidence="2">The sequence shown here is derived from an EMBL/GenBank/DDBJ whole genome shotgun (WGS) entry which is preliminary data.</text>
</comment>
<proteinExistence type="predicted"/>
<protein>
    <recommendedName>
        <fullName evidence="4">Peptidase A2 domain-containing protein</fullName>
    </recommendedName>
</protein>
<name>A0A5B7IP89_PORTR</name>
<evidence type="ECO:0008006" key="4">
    <source>
        <dbReference type="Google" id="ProtNLM"/>
    </source>
</evidence>